<dbReference type="InterPro" id="IPR020904">
    <property type="entry name" value="Sc_DH/Rdtase_CS"/>
</dbReference>
<evidence type="ECO:0000313" key="2">
    <source>
        <dbReference type="Proteomes" id="UP001217417"/>
    </source>
</evidence>
<keyword evidence="2" id="KW-1185">Reference proteome</keyword>
<dbReference type="SUPFAM" id="SSF51735">
    <property type="entry name" value="NAD(P)-binding Rossmann-fold domains"/>
    <property type="match status" value="1"/>
</dbReference>
<protein>
    <submittedName>
        <fullName evidence="1">Uncharacterized protein</fullName>
    </submittedName>
</protein>
<dbReference type="EMBL" id="JARPMG010000002">
    <property type="protein sequence ID" value="KAJ8102923.1"/>
    <property type="molecule type" value="Genomic_DNA"/>
</dbReference>
<dbReference type="Gene3D" id="3.40.50.720">
    <property type="entry name" value="NAD(P)-binding Rossmann-like Domain"/>
    <property type="match status" value="1"/>
</dbReference>
<name>A0AAD7VUW3_9ASCO</name>
<evidence type="ECO:0000313" key="1">
    <source>
        <dbReference type="EMBL" id="KAJ8102923.1"/>
    </source>
</evidence>
<gene>
    <name evidence="1" type="ORF">POJ06DRAFT_59084</name>
</gene>
<dbReference type="Proteomes" id="UP001217417">
    <property type="component" value="Unassembled WGS sequence"/>
</dbReference>
<accession>A0AAD7VUW3</accession>
<sequence length="206" mass="22214">MSLRFINFELLTTSLQQGSSSSSSILESSLHSGYSSATLACSSQVAPSTQRTASTMTFGVNVVAYYVLISKVLPKLQSPGRIIIVDNGVQFGDFKHTFGTTPAPLSPEGNLDQALNPGKGLDDPNTARAGYRAYSTSKLGVICLVHELARPLNCIKVMTYNPGLVVGTGHLRDASLFMFSYGRRFVAYTPLAIVPKDADKFSRKQL</sequence>
<dbReference type="AlphaFoldDB" id="A0AAD7VUW3"/>
<dbReference type="RefSeq" id="XP_056046373.1">
    <property type="nucleotide sequence ID" value="XM_056191242.1"/>
</dbReference>
<proteinExistence type="predicted"/>
<dbReference type="PROSITE" id="PS00061">
    <property type="entry name" value="ADH_SHORT"/>
    <property type="match status" value="1"/>
</dbReference>
<comment type="caution">
    <text evidence="1">The sequence shown here is derived from an EMBL/GenBank/DDBJ whole genome shotgun (WGS) entry which is preliminary data.</text>
</comment>
<dbReference type="InterPro" id="IPR036291">
    <property type="entry name" value="NAD(P)-bd_dom_sf"/>
</dbReference>
<reference evidence="1" key="1">
    <citation type="submission" date="2023-03" db="EMBL/GenBank/DDBJ databases">
        <title>Near-Complete genome sequence of Lipomyces tetrasporous NRRL Y-64009, an oleaginous yeast capable of growing on lignocellulosic hydrolysates.</title>
        <authorList>
            <consortium name="Lawrence Berkeley National Laboratory"/>
            <person name="Jagtap S.S."/>
            <person name="Liu J.-J."/>
            <person name="Walukiewicz H.E."/>
            <person name="Pangilinan J."/>
            <person name="Lipzen A."/>
            <person name="Ahrendt S."/>
            <person name="Koriabine M."/>
            <person name="Cobaugh K."/>
            <person name="Salamov A."/>
            <person name="Yoshinaga Y."/>
            <person name="Ng V."/>
            <person name="Daum C."/>
            <person name="Grigoriev I.V."/>
            <person name="Slininger P.J."/>
            <person name="Dien B.S."/>
            <person name="Jin Y.-S."/>
            <person name="Rao C.V."/>
        </authorList>
    </citation>
    <scope>NUCLEOTIDE SEQUENCE</scope>
    <source>
        <strain evidence="1">NRRL Y-64009</strain>
    </source>
</reference>
<organism evidence="1 2">
    <name type="scientific">Lipomyces tetrasporus</name>
    <dbReference type="NCBI Taxonomy" id="54092"/>
    <lineage>
        <taxon>Eukaryota</taxon>
        <taxon>Fungi</taxon>
        <taxon>Dikarya</taxon>
        <taxon>Ascomycota</taxon>
        <taxon>Saccharomycotina</taxon>
        <taxon>Lipomycetes</taxon>
        <taxon>Lipomycetales</taxon>
        <taxon>Lipomycetaceae</taxon>
        <taxon>Lipomyces</taxon>
    </lineage>
</organism>
<dbReference type="GeneID" id="80886408"/>